<dbReference type="EMBL" id="LHQL01000008">
    <property type="protein sequence ID" value="OOQ51869.1"/>
    <property type="molecule type" value="Genomic_DNA"/>
</dbReference>
<proteinExistence type="predicted"/>
<dbReference type="EMBL" id="CP050692">
    <property type="protein sequence ID" value="QIT44376.1"/>
    <property type="molecule type" value="Genomic_DNA"/>
</dbReference>
<reference evidence="1 3" key="1">
    <citation type="submission" date="2015-07" db="EMBL/GenBank/DDBJ databases">
        <title>Draft Genome Sequence of Streptomyces antibioticus, IMRU 3720 reveals insights in the evolution of actinomycin biosynthetic gene clusters in Streptomyces.</title>
        <authorList>
            <person name="Crnovcic I."/>
            <person name="Ruckert C."/>
            <person name="Kalinowksi J."/>
            <person name="Keller U."/>
        </authorList>
    </citation>
    <scope>NUCLEOTIDE SEQUENCE [LARGE SCALE GENOMIC DNA]</scope>
    <source>
        <strain evidence="1 3">DSM 41481</strain>
    </source>
</reference>
<dbReference type="RefSeq" id="WP_078633394.1">
    <property type="nucleotide sequence ID" value="NZ_CM007717.1"/>
</dbReference>
<accession>A0AAE7CKA9</accession>
<dbReference type="GeneID" id="93957908"/>
<protein>
    <submittedName>
        <fullName evidence="2">Aminoglycoside phosphotransferase</fullName>
    </submittedName>
</protein>
<dbReference type="InterPro" id="IPR011009">
    <property type="entry name" value="Kinase-like_dom_sf"/>
</dbReference>
<keyword evidence="3" id="KW-1185">Reference proteome</keyword>
<dbReference type="Proteomes" id="UP000190306">
    <property type="component" value="Chromosome"/>
</dbReference>
<dbReference type="Proteomes" id="UP000502504">
    <property type="component" value="Chromosome"/>
</dbReference>
<sequence>MATHRLTELPVDVLKVIEEAVGPVVGVEMVGAGHNSEIAARLRLGSGGSVFVKGLSQDHPRVWTQRREADVNHATCGLAPALLRHIRRGGWDLLVFEDLGGRHADYAPGSPDIALVLRAMRSLASAVAPPDVEIKTMSQRMSSYVTDPDDMRFFEGRALLHTDWKPDNVLVADGRARLVDWAWASSGAPWIDPALWVVWLIVSGHSAGEAESLAALHPAWNSTPAHHIDAFARAQERLWESIARSDRPHEWTHQVHAAAVVWVGHRSA</sequence>
<organism evidence="2 4">
    <name type="scientific">Streptomyces antibioticus</name>
    <dbReference type="NCBI Taxonomy" id="1890"/>
    <lineage>
        <taxon>Bacteria</taxon>
        <taxon>Bacillati</taxon>
        <taxon>Actinomycetota</taxon>
        <taxon>Actinomycetes</taxon>
        <taxon>Kitasatosporales</taxon>
        <taxon>Streptomycetaceae</taxon>
        <taxon>Streptomyces</taxon>
    </lineage>
</organism>
<reference evidence="2 4" key="2">
    <citation type="submission" date="2020-03" db="EMBL/GenBank/DDBJ databases">
        <title>Is there a link between lipid content and antibiotic production in Streptomyces?</title>
        <authorList>
            <person name="David M."/>
            <person name="Lejeune C."/>
            <person name="Abreu S."/>
            <person name="Thibessard A."/>
            <person name="Leblond P."/>
            <person name="Chaminade P."/>
            <person name="Virolle M.-J."/>
        </authorList>
    </citation>
    <scope>NUCLEOTIDE SEQUENCE [LARGE SCALE GENOMIC DNA]</scope>
    <source>
        <strain evidence="2 4">DSM 41481</strain>
    </source>
</reference>
<evidence type="ECO:0000313" key="1">
    <source>
        <dbReference type="EMBL" id="OOQ51869.1"/>
    </source>
</evidence>
<evidence type="ECO:0000313" key="4">
    <source>
        <dbReference type="Proteomes" id="UP000502504"/>
    </source>
</evidence>
<evidence type="ECO:0000313" key="2">
    <source>
        <dbReference type="EMBL" id="QIT44376.1"/>
    </source>
</evidence>
<dbReference type="AlphaFoldDB" id="A0AAE7CKA9"/>
<name>A0AAE7CKA9_STRAT</name>
<evidence type="ECO:0000313" key="3">
    <source>
        <dbReference type="Proteomes" id="UP000190306"/>
    </source>
</evidence>
<gene>
    <name evidence="1" type="ORF">AFM16_12855</name>
    <name evidence="2" type="ORF">HCX60_13035</name>
</gene>
<dbReference type="SUPFAM" id="SSF56112">
    <property type="entry name" value="Protein kinase-like (PK-like)"/>
    <property type="match status" value="1"/>
</dbReference>
<dbReference type="Gene3D" id="3.90.1200.10">
    <property type="match status" value="1"/>
</dbReference>